<keyword evidence="1" id="KW-0863">Zinc-finger</keyword>
<name>A0AAW1UJ27_9CUCU</name>
<evidence type="ECO:0000259" key="2">
    <source>
        <dbReference type="PROSITE" id="PS50158"/>
    </source>
</evidence>
<sequence>MTTCDLDKKNNVSTFASKTVAQCFICGNTAHLKKDCWHGQRHNQGQQRGRGQRGYYREVTTEVNSSEVIVEAEMKIISEVKVSPLVNLQTTFHQSWTAKVCDL</sequence>
<evidence type="ECO:0000313" key="3">
    <source>
        <dbReference type="EMBL" id="KAK9881218.1"/>
    </source>
</evidence>
<protein>
    <recommendedName>
        <fullName evidence="2">CCHC-type domain-containing protein</fullName>
    </recommendedName>
</protein>
<dbReference type="GO" id="GO:0008270">
    <property type="term" value="F:zinc ion binding"/>
    <property type="evidence" value="ECO:0007669"/>
    <property type="project" value="UniProtKB-KW"/>
</dbReference>
<evidence type="ECO:0000313" key="4">
    <source>
        <dbReference type="Proteomes" id="UP001431783"/>
    </source>
</evidence>
<evidence type="ECO:0000256" key="1">
    <source>
        <dbReference type="PROSITE-ProRule" id="PRU00047"/>
    </source>
</evidence>
<organism evidence="3 4">
    <name type="scientific">Henosepilachna vigintioctopunctata</name>
    <dbReference type="NCBI Taxonomy" id="420089"/>
    <lineage>
        <taxon>Eukaryota</taxon>
        <taxon>Metazoa</taxon>
        <taxon>Ecdysozoa</taxon>
        <taxon>Arthropoda</taxon>
        <taxon>Hexapoda</taxon>
        <taxon>Insecta</taxon>
        <taxon>Pterygota</taxon>
        <taxon>Neoptera</taxon>
        <taxon>Endopterygota</taxon>
        <taxon>Coleoptera</taxon>
        <taxon>Polyphaga</taxon>
        <taxon>Cucujiformia</taxon>
        <taxon>Coccinelloidea</taxon>
        <taxon>Coccinellidae</taxon>
        <taxon>Epilachninae</taxon>
        <taxon>Epilachnini</taxon>
        <taxon>Henosepilachna</taxon>
    </lineage>
</organism>
<dbReference type="GO" id="GO:0003676">
    <property type="term" value="F:nucleic acid binding"/>
    <property type="evidence" value="ECO:0007669"/>
    <property type="project" value="InterPro"/>
</dbReference>
<proteinExistence type="predicted"/>
<dbReference type="AlphaFoldDB" id="A0AAW1UJ27"/>
<dbReference type="PROSITE" id="PS50158">
    <property type="entry name" value="ZF_CCHC"/>
    <property type="match status" value="1"/>
</dbReference>
<comment type="caution">
    <text evidence="3">The sequence shown here is derived from an EMBL/GenBank/DDBJ whole genome shotgun (WGS) entry which is preliminary data.</text>
</comment>
<reference evidence="3 4" key="1">
    <citation type="submission" date="2023-03" db="EMBL/GenBank/DDBJ databases">
        <title>Genome insight into feeding habits of ladybird beetles.</title>
        <authorList>
            <person name="Li H.-S."/>
            <person name="Huang Y.-H."/>
            <person name="Pang H."/>
        </authorList>
    </citation>
    <scope>NUCLEOTIDE SEQUENCE [LARGE SCALE GENOMIC DNA]</scope>
    <source>
        <strain evidence="3">SYSU_2023b</strain>
        <tissue evidence="3">Whole body</tissue>
    </source>
</reference>
<keyword evidence="4" id="KW-1185">Reference proteome</keyword>
<dbReference type="Proteomes" id="UP001431783">
    <property type="component" value="Unassembled WGS sequence"/>
</dbReference>
<keyword evidence="1" id="KW-0479">Metal-binding</keyword>
<keyword evidence="1" id="KW-0862">Zinc</keyword>
<feature type="domain" description="CCHC-type" evidence="2">
    <location>
        <begin position="23"/>
        <end position="36"/>
    </location>
</feature>
<gene>
    <name evidence="3" type="ORF">WA026_015335</name>
</gene>
<accession>A0AAW1UJ27</accession>
<dbReference type="EMBL" id="JARQZJ010000068">
    <property type="protein sequence ID" value="KAK9881218.1"/>
    <property type="molecule type" value="Genomic_DNA"/>
</dbReference>
<dbReference type="InterPro" id="IPR001878">
    <property type="entry name" value="Znf_CCHC"/>
</dbReference>